<proteinExistence type="inferred from homology"/>
<keyword evidence="2" id="KW-0813">Transport</keyword>
<keyword evidence="4" id="KW-0547">Nucleotide-binding</keyword>
<dbReference type="InterPro" id="IPR003439">
    <property type="entry name" value="ABC_transporter-like_ATP-bd"/>
</dbReference>
<dbReference type="PROSITE" id="PS00211">
    <property type="entry name" value="ABC_TRANSPORTER_1"/>
    <property type="match status" value="1"/>
</dbReference>
<protein>
    <submittedName>
        <fullName evidence="11">ABC transporter</fullName>
    </submittedName>
</protein>
<comment type="similarity">
    <text evidence="9">Belongs to the ABC transporter superfamily. Drug exporter-1 (DrugE1) (TC 3.A.1.105) family.</text>
</comment>
<keyword evidence="5" id="KW-0067">ATP-binding</keyword>
<dbReference type="Pfam" id="PF00005">
    <property type="entry name" value="ABC_tran"/>
    <property type="match status" value="1"/>
</dbReference>
<evidence type="ECO:0000313" key="11">
    <source>
        <dbReference type="EMBL" id="PKZ64296.1"/>
    </source>
</evidence>
<dbReference type="InterPro" id="IPR027417">
    <property type="entry name" value="P-loop_NTPase"/>
</dbReference>
<dbReference type="SMART" id="SM00382">
    <property type="entry name" value="AAA"/>
    <property type="match status" value="1"/>
</dbReference>
<dbReference type="PROSITE" id="PS50893">
    <property type="entry name" value="ABC_TRANSPORTER_2"/>
    <property type="match status" value="1"/>
</dbReference>
<evidence type="ECO:0000313" key="12">
    <source>
        <dbReference type="Proteomes" id="UP000234662"/>
    </source>
</evidence>
<dbReference type="GO" id="GO:0016887">
    <property type="term" value="F:ATP hydrolysis activity"/>
    <property type="evidence" value="ECO:0007669"/>
    <property type="project" value="InterPro"/>
</dbReference>
<dbReference type="PANTHER" id="PTHR42711:SF19">
    <property type="entry name" value="DOXORUBICIN RESISTANCE ATP-BINDING PROTEIN DRRA"/>
    <property type="match status" value="1"/>
</dbReference>
<keyword evidence="8" id="KW-0046">Antibiotic resistance</keyword>
<dbReference type="InterPro" id="IPR005894">
    <property type="entry name" value="DrrA"/>
</dbReference>
<evidence type="ECO:0000256" key="1">
    <source>
        <dbReference type="ARBA" id="ARBA00004413"/>
    </source>
</evidence>
<dbReference type="InterPro" id="IPR003593">
    <property type="entry name" value="AAA+_ATPase"/>
</dbReference>
<dbReference type="GO" id="GO:0005886">
    <property type="term" value="C:plasma membrane"/>
    <property type="evidence" value="ECO:0007669"/>
    <property type="project" value="UniProtKB-SubCell"/>
</dbReference>
<accession>A0A2I1R586</accession>
<keyword evidence="3" id="KW-1003">Cell membrane</keyword>
<dbReference type="EMBL" id="PKJC01000014">
    <property type="protein sequence ID" value="PKZ64296.1"/>
    <property type="molecule type" value="Genomic_DNA"/>
</dbReference>
<evidence type="ECO:0000256" key="7">
    <source>
        <dbReference type="ARBA" id="ARBA00023136"/>
    </source>
</evidence>
<dbReference type="SUPFAM" id="SSF52540">
    <property type="entry name" value="P-loop containing nucleoside triphosphate hydrolases"/>
    <property type="match status" value="1"/>
</dbReference>
<comment type="subcellular location">
    <subcellularLocation>
        <location evidence="1">Cell membrane</location>
        <topology evidence="1">Peripheral membrane protein</topology>
        <orientation evidence="1">Cytoplasmic side</orientation>
    </subcellularLocation>
</comment>
<dbReference type="GO" id="GO:0005524">
    <property type="term" value="F:ATP binding"/>
    <property type="evidence" value="ECO:0007669"/>
    <property type="project" value="UniProtKB-KW"/>
</dbReference>
<evidence type="ECO:0000256" key="8">
    <source>
        <dbReference type="ARBA" id="ARBA00023251"/>
    </source>
</evidence>
<name>A0A2I1R586_9ACTN</name>
<dbReference type="NCBIfam" id="TIGR01188">
    <property type="entry name" value="drrA"/>
    <property type="match status" value="1"/>
</dbReference>
<dbReference type="Gene3D" id="3.40.50.300">
    <property type="entry name" value="P-loop containing nucleotide triphosphate hydrolases"/>
    <property type="match status" value="1"/>
</dbReference>
<evidence type="ECO:0000256" key="2">
    <source>
        <dbReference type="ARBA" id="ARBA00022448"/>
    </source>
</evidence>
<evidence type="ECO:0000256" key="4">
    <source>
        <dbReference type="ARBA" id="ARBA00022741"/>
    </source>
</evidence>
<dbReference type="RefSeq" id="WP_101821075.1">
    <property type="nucleotide sequence ID" value="NZ_PKJC01000014.1"/>
</dbReference>
<sequence>MPGRDRSSPIAVEAVGLTKSLGRGDNRVPVLRGLDLEVAAGEVVALLGPNGAGKTTTVRILSTLTRPDGGTARVGGFDVATQRRRVREIISLTGQYAAVDDKLTGRENLTMMGRLAHHRRPTVDSRVDELLIAFDLTDAADRLVSTYSGGMRRRLDLAAGLLDRPVVLFLDEPTTGLDPRSRQMLWQVIDDVVAQGTAVLLTTQYLEEADRLADRVALISGGRIGTAGTPDELKRRVGEAALEFVVPTPAEAAALAHDLAGFRPSVQANTVRVPTDRSVPLTRAVLDTVERSTVTVTSWKVLSPTLDDVFLAATGQTAAPANDVEVAA</sequence>
<keyword evidence="7" id="KW-0472">Membrane</keyword>
<evidence type="ECO:0000256" key="6">
    <source>
        <dbReference type="ARBA" id="ARBA00022967"/>
    </source>
</evidence>
<dbReference type="PANTHER" id="PTHR42711">
    <property type="entry name" value="ABC TRANSPORTER ATP-BINDING PROTEIN"/>
    <property type="match status" value="1"/>
</dbReference>
<dbReference type="InterPro" id="IPR017871">
    <property type="entry name" value="ABC_transporter-like_CS"/>
</dbReference>
<dbReference type="AlphaFoldDB" id="A0A2I1R586"/>
<evidence type="ECO:0000256" key="9">
    <source>
        <dbReference type="ARBA" id="ARBA00049985"/>
    </source>
</evidence>
<gene>
    <name evidence="11" type="ORF">CYJ73_16940</name>
</gene>
<evidence type="ECO:0000256" key="5">
    <source>
        <dbReference type="ARBA" id="ARBA00022840"/>
    </source>
</evidence>
<dbReference type="GO" id="GO:1900753">
    <property type="term" value="P:doxorubicin transport"/>
    <property type="evidence" value="ECO:0007669"/>
    <property type="project" value="InterPro"/>
</dbReference>
<feature type="domain" description="ABC transporter" evidence="10">
    <location>
        <begin position="12"/>
        <end position="246"/>
    </location>
</feature>
<keyword evidence="6" id="KW-1278">Translocase</keyword>
<comment type="caution">
    <text evidence="11">The sequence shown here is derived from an EMBL/GenBank/DDBJ whole genome shotgun (WGS) entry which is preliminary data.</text>
</comment>
<organism evidence="11 12">
    <name type="scientific">Gordonia terrae</name>
    <dbReference type="NCBI Taxonomy" id="2055"/>
    <lineage>
        <taxon>Bacteria</taxon>
        <taxon>Bacillati</taxon>
        <taxon>Actinomycetota</taxon>
        <taxon>Actinomycetes</taxon>
        <taxon>Mycobacteriales</taxon>
        <taxon>Gordoniaceae</taxon>
        <taxon>Gordonia</taxon>
    </lineage>
</organism>
<evidence type="ECO:0000256" key="3">
    <source>
        <dbReference type="ARBA" id="ARBA00022475"/>
    </source>
</evidence>
<dbReference type="GO" id="GO:0043215">
    <property type="term" value="P:daunorubicin transport"/>
    <property type="evidence" value="ECO:0007669"/>
    <property type="project" value="InterPro"/>
</dbReference>
<dbReference type="Proteomes" id="UP000234662">
    <property type="component" value="Unassembled WGS sequence"/>
</dbReference>
<dbReference type="GO" id="GO:0046677">
    <property type="term" value="P:response to antibiotic"/>
    <property type="evidence" value="ECO:0007669"/>
    <property type="project" value="UniProtKB-KW"/>
</dbReference>
<reference evidence="11 12" key="1">
    <citation type="submission" date="2017-12" db="EMBL/GenBank/DDBJ databases">
        <title>Phylogenetic diversity of female urinary microbiome.</title>
        <authorList>
            <person name="Thomas-White K."/>
            <person name="Wolfe A.J."/>
        </authorList>
    </citation>
    <scope>NUCLEOTIDE SEQUENCE [LARGE SCALE GENOMIC DNA]</scope>
    <source>
        <strain evidence="11 12">UMB0777</strain>
    </source>
</reference>
<evidence type="ECO:0000259" key="10">
    <source>
        <dbReference type="PROSITE" id="PS50893"/>
    </source>
</evidence>
<dbReference type="InterPro" id="IPR050763">
    <property type="entry name" value="ABC_transporter_ATP-binding"/>
</dbReference>